<evidence type="ECO:0000256" key="9">
    <source>
        <dbReference type="ARBA" id="ARBA00022989"/>
    </source>
</evidence>
<proteinExistence type="predicted"/>
<feature type="domain" description="Ion transport" evidence="15">
    <location>
        <begin position="517"/>
        <end position="717"/>
    </location>
</feature>
<evidence type="ECO:0000256" key="3">
    <source>
        <dbReference type="ARBA" id="ARBA00022475"/>
    </source>
</evidence>
<dbReference type="FunFam" id="1.25.40.20:FF:000181">
    <property type="entry name" value="Nanchung, isoform A"/>
    <property type="match status" value="1"/>
</dbReference>
<dbReference type="PROSITE" id="PS50088">
    <property type="entry name" value="ANK_REPEAT"/>
    <property type="match status" value="3"/>
</dbReference>
<dbReference type="InterPro" id="IPR005821">
    <property type="entry name" value="Ion_trans_dom"/>
</dbReference>
<keyword evidence="9 14" id="KW-1133">Transmembrane helix</keyword>
<dbReference type="PANTHER" id="PTHR10582">
    <property type="entry name" value="TRANSIENT RECEPTOR POTENTIAL ION CHANNEL PROTEIN"/>
    <property type="match status" value="1"/>
</dbReference>
<evidence type="ECO:0000256" key="8">
    <source>
        <dbReference type="ARBA" id="ARBA00022837"/>
    </source>
</evidence>
<feature type="transmembrane region" description="Helical" evidence="14">
    <location>
        <begin position="618"/>
        <end position="640"/>
    </location>
</feature>
<dbReference type="GO" id="GO:0005262">
    <property type="term" value="F:calcium channel activity"/>
    <property type="evidence" value="ECO:0007669"/>
    <property type="project" value="UniProtKB-KW"/>
</dbReference>
<evidence type="ECO:0000256" key="12">
    <source>
        <dbReference type="ARBA" id="ARBA00023303"/>
    </source>
</evidence>
<sequence length="902" mass="101674">MGNTSSNVTSGVKKQADAGSLEIYKLINLAGGGELVDFMKNATKNKKSSEEIEEKIYELVLPFLYNNGEGKLMPVSELVLMRNKECGREKQLQGLRPEELSNSTDLNGATSKKIDMNKHRLVCWKMDQRGAVGETLLHMCLLNASSVHADLAKRLIKLFPKLISDYYISDEYYGEATLHMAIVNEDLPMVKFLLDNGADFHGRCFGSFFSPEDQKNSREDTLDHEWVGVCTETNYEGYVYWGEYPLAFAACLGQEECYRLTLAKGADPDLQDTNGNTVLHMLVIHENLDTFNMAFELGASMDIKNAQGLTALTLAAKLARKSMFFHILNLEREVYWQLGGIVCAAYPLQHIDTVDTTTGEINNVSALNLIVYGEKEGHIDMMDGMIMDLLNAKWNSFVKFRFYKSFALFCLYFIFSMASMVLREGPGENEDADDVNSTQSSAIRTIGIHAIKLNTTLTGFDSNMTLIGRPTTMSSVNYTTSSDDTNPTENINPEDDNCLGLFPGTDNIEDLIRIIAEPFTVVGAVWYLVTAAREASFLGYYLFMESLKTVPSRILFLVSCMLVVVMVPLRVSCLRAAEDIVAVFVMITTAPYFLFFCRGFKIVGPFVVMVYKMIVGDLLRFVAIYLVFVLGFSQAFYVIFLTHWGCSENNFFRDPIKSVVGVFVMSLQEFQDMYDEFDKTNYPLVAKILFIIYMGLVAILLVNMLIAMMGNTYQIIAEVKNEWQRQWARIVLVVERGVSPKERLQKQTLYSQPMADGRKAFVVRIQLDEKEKNDIKTDHEMKITHIKNAKRKAKGSNILATPTGSSKRILSDPVVGTSCKRWEQVASGGNKLQAVGTSCKRWEQVASGGNKLQAVGTSCKRWEQVASGGNKLQAERTSCKRREQVSWNWWEQVDKWREQVDN</sequence>
<keyword evidence="17" id="KW-1185">Reference proteome</keyword>
<evidence type="ECO:0000256" key="11">
    <source>
        <dbReference type="ARBA" id="ARBA00023136"/>
    </source>
</evidence>
<keyword evidence="10" id="KW-0406">Ion transport</keyword>
<dbReference type="PhylomeDB" id="T1IIR8"/>
<dbReference type="Pfam" id="PF00520">
    <property type="entry name" value="Ion_trans"/>
    <property type="match status" value="1"/>
</dbReference>
<feature type="transmembrane region" description="Helical" evidence="14">
    <location>
        <begin position="580"/>
        <end position="597"/>
    </location>
</feature>
<reference evidence="16" key="2">
    <citation type="submission" date="2015-02" db="UniProtKB">
        <authorList>
            <consortium name="EnsemblMetazoa"/>
        </authorList>
    </citation>
    <scope>IDENTIFICATION</scope>
</reference>
<evidence type="ECO:0000256" key="7">
    <source>
        <dbReference type="ARBA" id="ARBA00022737"/>
    </source>
</evidence>
<feature type="transmembrane region" description="Helical" evidence="14">
    <location>
        <begin position="684"/>
        <end position="706"/>
    </location>
</feature>
<evidence type="ECO:0000256" key="1">
    <source>
        <dbReference type="ARBA" id="ARBA00004651"/>
    </source>
</evidence>
<feature type="repeat" description="ANK" evidence="13">
    <location>
        <begin position="274"/>
        <end position="306"/>
    </location>
</feature>
<feature type="transmembrane region" description="Helical" evidence="14">
    <location>
        <begin position="550"/>
        <end position="568"/>
    </location>
</feature>
<evidence type="ECO:0000256" key="4">
    <source>
        <dbReference type="ARBA" id="ARBA00022568"/>
    </source>
</evidence>
<feature type="transmembrane region" description="Helical" evidence="14">
    <location>
        <begin position="402"/>
        <end position="422"/>
    </location>
</feature>
<evidence type="ECO:0000259" key="15">
    <source>
        <dbReference type="Pfam" id="PF00520"/>
    </source>
</evidence>
<keyword evidence="13" id="KW-0040">ANK repeat</keyword>
<dbReference type="eggNOG" id="KOG3676">
    <property type="taxonomic scope" value="Eukaryota"/>
</dbReference>
<keyword evidence="2" id="KW-0813">Transport</keyword>
<dbReference type="Proteomes" id="UP000014500">
    <property type="component" value="Unassembled WGS sequence"/>
</dbReference>
<dbReference type="SMART" id="SM00248">
    <property type="entry name" value="ANK"/>
    <property type="match status" value="5"/>
</dbReference>
<keyword evidence="3" id="KW-1003">Cell membrane</keyword>
<evidence type="ECO:0000313" key="17">
    <source>
        <dbReference type="Proteomes" id="UP000014500"/>
    </source>
</evidence>
<evidence type="ECO:0000256" key="14">
    <source>
        <dbReference type="SAM" id="Phobius"/>
    </source>
</evidence>
<dbReference type="InterPro" id="IPR002110">
    <property type="entry name" value="Ankyrin_rpt"/>
</dbReference>
<accession>T1IIR8</accession>
<dbReference type="EMBL" id="JH430212">
    <property type="status" value="NOT_ANNOTATED_CDS"/>
    <property type="molecule type" value="Genomic_DNA"/>
</dbReference>
<evidence type="ECO:0000256" key="10">
    <source>
        <dbReference type="ARBA" id="ARBA00023065"/>
    </source>
</evidence>
<dbReference type="PANTHER" id="PTHR10582:SF28">
    <property type="entry name" value="NANCHUNG, ISOFORM B"/>
    <property type="match status" value="1"/>
</dbReference>
<protein>
    <recommendedName>
        <fullName evidence="15">Ion transport domain-containing protein</fullName>
    </recommendedName>
</protein>
<dbReference type="OMA" id="CDEYYGE"/>
<dbReference type="InterPro" id="IPR024862">
    <property type="entry name" value="TRPV"/>
</dbReference>
<keyword evidence="8" id="KW-0106">Calcium</keyword>
<dbReference type="Gene3D" id="1.10.287.70">
    <property type="match status" value="1"/>
</dbReference>
<evidence type="ECO:0000256" key="2">
    <source>
        <dbReference type="ARBA" id="ARBA00022448"/>
    </source>
</evidence>
<evidence type="ECO:0000256" key="6">
    <source>
        <dbReference type="ARBA" id="ARBA00022692"/>
    </source>
</evidence>
<dbReference type="InterPro" id="IPR036770">
    <property type="entry name" value="Ankyrin_rpt-contain_sf"/>
</dbReference>
<dbReference type="SUPFAM" id="SSF48403">
    <property type="entry name" value="Ankyrin repeat"/>
    <property type="match status" value="1"/>
</dbReference>
<dbReference type="AlphaFoldDB" id="T1IIR8"/>
<dbReference type="Pfam" id="PF12796">
    <property type="entry name" value="Ank_2"/>
    <property type="match status" value="1"/>
</dbReference>
<dbReference type="GO" id="GO:0034703">
    <property type="term" value="C:cation channel complex"/>
    <property type="evidence" value="ECO:0007669"/>
    <property type="project" value="UniProtKB-ARBA"/>
</dbReference>
<evidence type="ECO:0000256" key="13">
    <source>
        <dbReference type="PROSITE-ProRule" id="PRU00023"/>
    </source>
</evidence>
<dbReference type="GO" id="GO:0098703">
    <property type="term" value="P:calcium ion import across plasma membrane"/>
    <property type="evidence" value="ECO:0007669"/>
    <property type="project" value="TreeGrafter"/>
</dbReference>
<dbReference type="EnsemblMetazoa" id="SMAR000771-RA">
    <property type="protein sequence ID" value="SMAR000771-PA"/>
    <property type="gene ID" value="SMAR000771"/>
</dbReference>
<feature type="repeat" description="ANK" evidence="13">
    <location>
        <begin position="241"/>
        <end position="273"/>
    </location>
</feature>
<dbReference type="PROSITE" id="PS50297">
    <property type="entry name" value="ANK_REP_REGION"/>
    <property type="match status" value="1"/>
</dbReference>
<organism evidence="16 17">
    <name type="scientific">Strigamia maritima</name>
    <name type="common">European centipede</name>
    <name type="synonym">Geophilus maritimus</name>
    <dbReference type="NCBI Taxonomy" id="126957"/>
    <lineage>
        <taxon>Eukaryota</taxon>
        <taxon>Metazoa</taxon>
        <taxon>Ecdysozoa</taxon>
        <taxon>Arthropoda</taxon>
        <taxon>Myriapoda</taxon>
        <taxon>Chilopoda</taxon>
        <taxon>Pleurostigmophora</taxon>
        <taxon>Geophilomorpha</taxon>
        <taxon>Linotaeniidae</taxon>
        <taxon>Strigamia</taxon>
    </lineage>
</organism>
<keyword evidence="7" id="KW-0677">Repeat</keyword>
<dbReference type="Gene3D" id="1.25.40.20">
    <property type="entry name" value="Ankyrin repeat-containing domain"/>
    <property type="match status" value="1"/>
</dbReference>
<keyword evidence="11 14" id="KW-0472">Membrane</keyword>
<reference evidence="17" key="1">
    <citation type="submission" date="2011-05" db="EMBL/GenBank/DDBJ databases">
        <authorList>
            <person name="Richards S.R."/>
            <person name="Qu J."/>
            <person name="Jiang H."/>
            <person name="Jhangiani S.N."/>
            <person name="Agravi P."/>
            <person name="Goodspeed R."/>
            <person name="Gross S."/>
            <person name="Mandapat C."/>
            <person name="Jackson L."/>
            <person name="Mathew T."/>
            <person name="Pu L."/>
            <person name="Thornton R."/>
            <person name="Saada N."/>
            <person name="Wilczek-Boney K.B."/>
            <person name="Lee S."/>
            <person name="Kovar C."/>
            <person name="Wu Y."/>
            <person name="Scherer S.E."/>
            <person name="Worley K.C."/>
            <person name="Muzny D.M."/>
            <person name="Gibbs R."/>
        </authorList>
    </citation>
    <scope>NUCLEOTIDE SEQUENCE</scope>
    <source>
        <strain evidence="17">Brora</strain>
    </source>
</reference>
<keyword evidence="4" id="KW-0109">Calcium transport</keyword>
<evidence type="ECO:0000256" key="5">
    <source>
        <dbReference type="ARBA" id="ARBA00022673"/>
    </source>
</evidence>
<dbReference type="STRING" id="126957.T1IIR8"/>
<dbReference type="GO" id="GO:0005886">
    <property type="term" value="C:plasma membrane"/>
    <property type="evidence" value="ECO:0007669"/>
    <property type="project" value="UniProtKB-SubCell"/>
</dbReference>
<evidence type="ECO:0000313" key="16">
    <source>
        <dbReference type="EnsemblMetazoa" id="SMAR000771-PA"/>
    </source>
</evidence>
<dbReference type="HOGENOM" id="CLU_004840_1_0_1"/>
<name>T1IIR8_STRMM</name>
<keyword evidence="12" id="KW-0407">Ion channel</keyword>
<feature type="repeat" description="ANK" evidence="13">
    <location>
        <begin position="173"/>
        <end position="199"/>
    </location>
</feature>
<comment type="subcellular location">
    <subcellularLocation>
        <location evidence="1">Cell membrane</location>
        <topology evidence="1">Multi-pass membrane protein</topology>
    </subcellularLocation>
</comment>
<keyword evidence="6 14" id="KW-0812">Transmembrane</keyword>
<keyword evidence="5" id="KW-0107">Calcium channel</keyword>